<keyword evidence="1" id="KW-0732">Signal</keyword>
<gene>
    <name evidence="3" type="ORF">B0I18_102172</name>
</gene>
<dbReference type="GO" id="GO:0008236">
    <property type="term" value="F:serine-type peptidase activity"/>
    <property type="evidence" value="ECO:0007669"/>
    <property type="project" value="InterPro"/>
</dbReference>
<name>A0A2P8D7L9_9BACT</name>
<sequence length="462" mass="52874">MRNRLYPLLLALLIPHAGFAQYTKFAADAVKADFEALYPALQQTHYNLYAYTDRTTYDAHFRQLKERIKGDSLSYIETVSLFQHLVSLANTGHCEIDFPAKGYIEYAYTGGKLFPLELALEAGKAFVRKNFSDNTQIAAGDEVLAVDGVPVDRIIRKMYPLVSAEREYFKKVKIEFWSFPRLLFQLEGKKESWNITLKKATTAQQVSLKGISVMQYEEQRKGEILNPVRQFRFYGKTAYLNPGLMNSLEPSDEAGFRSFADSAFAVLQQQNAQNLVVDLRNNPGGHDSYSDYLVRYFATQPFHWSSNFRIKISKQLQDQTRKRQDTTDYYTRTILGHRAGSIVNYELPLQQPFDKGRQFKGRVYVLVNRQTYSMAVVCAALVQDYHFATIVGEETGDVPTLYASQFSFDLPRTGITIKVPKGYIIRPNGDERLAGLQPDIVIKDHLLDDRDEIMEGLLEHLK</sequence>
<proteinExistence type="predicted"/>
<dbReference type="GO" id="GO:0004175">
    <property type="term" value="F:endopeptidase activity"/>
    <property type="evidence" value="ECO:0007669"/>
    <property type="project" value="TreeGrafter"/>
</dbReference>
<dbReference type="InterPro" id="IPR029045">
    <property type="entry name" value="ClpP/crotonase-like_dom_sf"/>
</dbReference>
<dbReference type="EMBL" id="PYGD01000002">
    <property type="protein sequence ID" value="PSK93202.1"/>
    <property type="molecule type" value="Genomic_DNA"/>
</dbReference>
<feature type="signal peptide" evidence="1">
    <location>
        <begin position="1"/>
        <end position="20"/>
    </location>
</feature>
<dbReference type="Proteomes" id="UP000240572">
    <property type="component" value="Unassembled WGS sequence"/>
</dbReference>
<dbReference type="GO" id="GO:0006508">
    <property type="term" value="P:proteolysis"/>
    <property type="evidence" value="ECO:0007669"/>
    <property type="project" value="InterPro"/>
</dbReference>
<feature type="chain" id="PRO_5015199150" evidence="1">
    <location>
        <begin position="21"/>
        <end position="462"/>
    </location>
</feature>
<evidence type="ECO:0000259" key="2">
    <source>
        <dbReference type="SMART" id="SM00245"/>
    </source>
</evidence>
<dbReference type="Pfam" id="PF03572">
    <property type="entry name" value="Peptidase_S41"/>
    <property type="match status" value="1"/>
</dbReference>
<evidence type="ECO:0000313" key="4">
    <source>
        <dbReference type="Proteomes" id="UP000240572"/>
    </source>
</evidence>
<protein>
    <submittedName>
        <fullName evidence="3">Peptidase S41-like protein</fullName>
    </submittedName>
</protein>
<organism evidence="3 4">
    <name type="scientific">Taibaiella chishuiensis</name>
    <dbReference type="NCBI Taxonomy" id="1434707"/>
    <lineage>
        <taxon>Bacteria</taxon>
        <taxon>Pseudomonadati</taxon>
        <taxon>Bacteroidota</taxon>
        <taxon>Chitinophagia</taxon>
        <taxon>Chitinophagales</taxon>
        <taxon>Chitinophagaceae</taxon>
        <taxon>Taibaiella</taxon>
    </lineage>
</organism>
<dbReference type="AlphaFoldDB" id="A0A2P8D7L9"/>
<dbReference type="SUPFAM" id="SSF52096">
    <property type="entry name" value="ClpP/crotonase"/>
    <property type="match status" value="1"/>
</dbReference>
<feature type="domain" description="Tail specific protease" evidence="2">
    <location>
        <begin position="221"/>
        <end position="443"/>
    </location>
</feature>
<keyword evidence="4" id="KW-1185">Reference proteome</keyword>
<dbReference type="SMART" id="SM00245">
    <property type="entry name" value="TSPc"/>
    <property type="match status" value="1"/>
</dbReference>
<evidence type="ECO:0000313" key="3">
    <source>
        <dbReference type="EMBL" id="PSK93202.1"/>
    </source>
</evidence>
<dbReference type="PANTHER" id="PTHR32060">
    <property type="entry name" value="TAIL-SPECIFIC PROTEASE"/>
    <property type="match status" value="1"/>
</dbReference>
<dbReference type="InterPro" id="IPR005151">
    <property type="entry name" value="Tail-specific_protease"/>
</dbReference>
<comment type="caution">
    <text evidence="3">The sequence shown here is derived from an EMBL/GenBank/DDBJ whole genome shotgun (WGS) entry which is preliminary data.</text>
</comment>
<dbReference type="Gene3D" id="3.90.226.10">
    <property type="entry name" value="2-enoyl-CoA Hydratase, Chain A, domain 1"/>
    <property type="match status" value="1"/>
</dbReference>
<reference evidence="3 4" key="1">
    <citation type="submission" date="2018-03" db="EMBL/GenBank/DDBJ databases">
        <title>Genomic Encyclopedia of Type Strains, Phase III (KMG-III): the genomes of soil and plant-associated and newly described type strains.</title>
        <authorList>
            <person name="Whitman W."/>
        </authorList>
    </citation>
    <scope>NUCLEOTIDE SEQUENCE [LARGE SCALE GENOMIC DNA]</scope>
    <source>
        <strain evidence="3 4">CGMCC 1.12700</strain>
    </source>
</reference>
<evidence type="ECO:0000256" key="1">
    <source>
        <dbReference type="SAM" id="SignalP"/>
    </source>
</evidence>
<accession>A0A2P8D7L9</accession>
<dbReference type="PANTHER" id="PTHR32060:SF22">
    <property type="entry name" value="CARBOXYL-TERMINAL-PROCESSING PEPTIDASE 3, CHLOROPLASTIC"/>
    <property type="match status" value="1"/>
</dbReference>